<dbReference type="EMBL" id="LR026992">
    <property type="protein sequence ID" value="VDB92654.1"/>
    <property type="molecule type" value="Genomic_DNA"/>
</dbReference>
<sequence length="83" mass="9643">MCAWMTKVSKRPSDGYSRWRVDCLCKQTYLTVVSQIKSIYYSSVIEDMTEHLHAVSSTNLGVKYLPRANFSQISQYLRSMPTR</sequence>
<reference evidence="1 2" key="1">
    <citation type="submission" date="2018-08" db="EMBL/GenBank/DDBJ databases">
        <authorList>
            <person name="Muller C M."/>
        </authorList>
    </citation>
    <scope>NUCLEOTIDE SEQUENCE [LARGE SCALE GENOMIC DNA]</scope>
</reference>
<dbReference type="Proteomes" id="UP000324639">
    <property type="component" value="Chromosome Bgt_-09"/>
</dbReference>
<evidence type="ECO:0000313" key="1">
    <source>
        <dbReference type="EMBL" id="VDB92654.1"/>
    </source>
</evidence>
<name>A0A9X9MLD2_BLUGR</name>
<dbReference type="AlphaFoldDB" id="A0A9X9MLD2"/>
<gene>
    <name evidence="1" type="ORF">BGT96224V316_LOCUS6428</name>
</gene>
<accession>A0A9X9MLD2</accession>
<evidence type="ECO:0000313" key="2">
    <source>
        <dbReference type="Proteomes" id="UP000324639"/>
    </source>
</evidence>
<organism evidence="1 2">
    <name type="scientific">Blumeria graminis f. sp. tritici</name>
    <dbReference type="NCBI Taxonomy" id="62690"/>
    <lineage>
        <taxon>Eukaryota</taxon>
        <taxon>Fungi</taxon>
        <taxon>Dikarya</taxon>
        <taxon>Ascomycota</taxon>
        <taxon>Pezizomycotina</taxon>
        <taxon>Leotiomycetes</taxon>
        <taxon>Erysiphales</taxon>
        <taxon>Erysiphaceae</taxon>
        <taxon>Blumeria</taxon>
    </lineage>
</organism>
<protein>
    <submittedName>
        <fullName evidence="1">Bgt-20392</fullName>
    </submittedName>
</protein>
<keyword evidence="2" id="KW-1185">Reference proteome</keyword>
<proteinExistence type="predicted"/>